<dbReference type="AlphaFoldDB" id="A0A0F9PQD1"/>
<protein>
    <recommendedName>
        <fullName evidence="2">DUF115 domain-containing protein</fullName>
    </recommendedName>
</protein>
<gene>
    <name evidence="1" type="ORF">LCGC14_0870810</name>
</gene>
<name>A0A0F9PQD1_9ZZZZ</name>
<comment type="caution">
    <text evidence="1">The sequence shown here is derived from an EMBL/GenBank/DDBJ whole genome shotgun (WGS) entry which is preliminary data.</text>
</comment>
<evidence type="ECO:0000313" key="1">
    <source>
        <dbReference type="EMBL" id="KKN26822.1"/>
    </source>
</evidence>
<organism evidence="1">
    <name type="scientific">marine sediment metagenome</name>
    <dbReference type="NCBI Taxonomy" id="412755"/>
    <lineage>
        <taxon>unclassified sequences</taxon>
        <taxon>metagenomes</taxon>
        <taxon>ecological metagenomes</taxon>
    </lineage>
</organism>
<evidence type="ECO:0008006" key="2">
    <source>
        <dbReference type="Google" id="ProtNLM"/>
    </source>
</evidence>
<dbReference type="EMBL" id="LAZR01002691">
    <property type="protein sequence ID" value="KKN26822.1"/>
    <property type="molecule type" value="Genomic_DNA"/>
</dbReference>
<accession>A0A0F9PQD1</accession>
<proteinExistence type="predicted"/>
<sequence length="256" mass="29794">MQVGFVIKNQKRQSRQLAEYSDISNLKGVHQGRKCFVCAAGPSIGFLDLSDIHEHVVIAINSSILLMDWDKGEKDRRYWISNDSLCLYWNFFWRNVLRSKCQKLVRTSWKPHDEKIRGHGFRYFAPRKRERLLLSSQDGRLCSNSSLPTGIDLATLLASPGANIFLLGADHKMVSGKSHFWQFWPKEKWPQRKDKGRNYCPEQSHQIRKFQTNKHSYIALKEYANRLGSKIYNCSTRTTISDSIFPRISLERALEL</sequence>
<reference evidence="1" key="1">
    <citation type="journal article" date="2015" name="Nature">
        <title>Complex archaea that bridge the gap between prokaryotes and eukaryotes.</title>
        <authorList>
            <person name="Spang A."/>
            <person name="Saw J.H."/>
            <person name="Jorgensen S.L."/>
            <person name="Zaremba-Niedzwiedzka K."/>
            <person name="Martijn J."/>
            <person name="Lind A.E."/>
            <person name="van Eijk R."/>
            <person name="Schleper C."/>
            <person name="Guy L."/>
            <person name="Ettema T.J."/>
        </authorList>
    </citation>
    <scope>NUCLEOTIDE SEQUENCE</scope>
</reference>